<evidence type="ECO:0000313" key="1">
    <source>
        <dbReference type="EMBL" id="CAG8757564.1"/>
    </source>
</evidence>
<comment type="caution">
    <text evidence="1">The sequence shown here is derived from an EMBL/GenBank/DDBJ whole genome shotgun (WGS) entry which is preliminary data.</text>
</comment>
<name>A0A9N9IYX5_9GLOM</name>
<feature type="non-terminal residue" evidence="1">
    <location>
        <position position="1"/>
    </location>
</feature>
<proteinExistence type="predicted"/>
<organism evidence="1 2">
    <name type="scientific">Acaulospora morrowiae</name>
    <dbReference type="NCBI Taxonomy" id="94023"/>
    <lineage>
        <taxon>Eukaryota</taxon>
        <taxon>Fungi</taxon>
        <taxon>Fungi incertae sedis</taxon>
        <taxon>Mucoromycota</taxon>
        <taxon>Glomeromycotina</taxon>
        <taxon>Glomeromycetes</taxon>
        <taxon>Diversisporales</taxon>
        <taxon>Acaulosporaceae</taxon>
        <taxon>Acaulospora</taxon>
    </lineage>
</organism>
<evidence type="ECO:0000313" key="2">
    <source>
        <dbReference type="Proteomes" id="UP000789342"/>
    </source>
</evidence>
<dbReference type="AlphaFoldDB" id="A0A9N9IYX5"/>
<feature type="non-terminal residue" evidence="1">
    <location>
        <position position="75"/>
    </location>
</feature>
<protein>
    <submittedName>
        <fullName evidence="1">15913_t:CDS:1</fullName>
    </submittedName>
</protein>
<keyword evidence="2" id="KW-1185">Reference proteome</keyword>
<dbReference type="Proteomes" id="UP000789342">
    <property type="component" value="Unassembled WGS sequence"/>
</dbReference>
<gene>
    <name evidence="1" type="ORF">AMORRO_LOCUS15700</name>
</gene>
<accession>A0A9N9IYX5</accession>
<dbReference type="EMBL" id="CAJVPV010038965">
    <property type="protein sequence ID" value="CAG8757564.1"/>
    <property type="molecule type" value="Genomic_DNA"/>
</dbReference>
<reference evidence="1" key="1">
    <citation type="submission" date="2021-06" db="EMBL/GenBank/DDBJ databases">
        <authorList>
            <person name="Kallberg Y."/>
            <person name="Tangrot J."/>
            <person name="Rosling A."/>
        </authorList>
    </citation>
    <scope>NUCLEOTIDE SEQUENCE</scope>
    <source>
        <strain evidence="1">CL551</strain>
    </source>
</reference>
<sequence>LANNTPAIQEGISNKVHILKDAYVKATGLQLVVYSDQFFSKNVSIKNLPTSRFDYLFDADDDIKIMIQLLFEYST</sequence>